<keyword evidence="1 3" id="KW-0560">Oxidoreductase</keyword>
<dbReference type="EC" id="1.-.-.-" evidence="3"/>
<name>A0A4P6JTL4_KTERU</name>
<dbReference type="SUPFAM" id="SSF51679">
    <property type="entry name" value="Bacterial luciferase-like"/>
    <property type="match status" value="1"/>
</dbReference>
<organism evidence="3 4">
    <name type="scientific">Ktedonosporobacter rubrisoli</name>
    <dbReference type="NCBI Taxonomy" id="2509675"/>
    <lineage>
        <taxon>Bacteria</taxon>
        <taxon>Bacillati</taxon>
        <taxon>Chloroflexota</taxon>
        <taxon>Ktedonobacteria</taxon>
        <taxon>Ktedonobacterales</taxon>
        <taxon>Ktedonosporobacteraceae</taxon>
        <taxon>Ktedonosporobacter</taxon>
    </lineage>
</organism>
<dbReference type="InterPro" id="IPR019945">
    <property type="entry name" value="F420_G6P_DH-rel"/>
</dbReference>
<dbReference type="OrthoDB" id="180193at2"/>
<keyword evidence="4" id="KW-1185">Reference proteome</keyword>
<dbReference type="KEGG" id="kbs:EPA93_24215"/>
<dbReference type="RefSeq" id="WP_129889971.1">
    <property type="nucleotide sequence ID" value="NZ_CP035758.1"/>
</dbReference>
<evidence type="ECO:0000313" key="3">
    <source>
        <dbReference type="EMBL" id="QBD78918.1"/>
    </source>
</evidence>
<gene>
    <name evidence="3" type="ORF">EPA93_24215</name>
</gene>
<dbReference type="AlphaFoldDB" id="A0A4P6JTL4"/>
<dbReference type="Pfam" id="PF00296">
    <property type="entry name" value="Bac_luciferase"/>
    <property type="match status" value="1"/>
</dbReference>
<evidence type="ECO:0000313" key="4">
    <source>
        <dbReference type="Proteomes" id="UP000290365"/>
    </source>
</evidence>
<dbReference type="InterPro" id="IPR011251">
    <property type="entry name" value="Luciferase-like_dom"/>
</dbReference>
<reference evidence="3 4" key="1">
    <citation type="submission" date="2019-01" db="EMBL/GenBank/DDBJ databases">
        <title>Ktedonosporobacter rubrisoli SCAWS-G2.</title>
        <authorList>
            <person name="Huang Y."/>
            <person name="Yan B."/>
        </authorList>
    </citation>
    <scope>NUCLEOTIDE SEQUENCE [LARGE SCALE GENOMIC DNA]</scope>
    <source>
        <strain evidence="3 4">SCAWS-G2</strain>
    </source>
</reference>
<dbReference type="PANTHER" id="PTHR43244:SF1">
    <property type="entry name" value="5,10-METHYLENETETRAHYDROMETHANOPTERIN REDUCTASE"/>
    <property type="match status" value="1"/>
</dbReference>
<dbReference type="InterPro" id="IPR036661">
    <property type="entry name" value="Luciferase-like_sf"/>
</dbReference>
<evidence type="ECO:0000259" key="2">
    <source>
        <dbReference type="Pfam" id="PF00296"/>
    </source>
</evidence>
<dbReference type="Proteomes" id="UP000290365">
    <property type="component" value="Chromosome"/>
</dbReference>
<feature type="domain" description="Luciferase-like" evidence="2">
    <location>
        <begin position="12"/>
        <end position="253"/>
    </location>
</feature>
<sequence>MVYLAWKAGPEQYPPKELLEYAIAAEQAGFDAIDVSDHFQPWSEAGQACFTWTWLGAAAASTNRIQLGPGVTCPILRYHPSIIAQAAATVSALAPGRFFLALGTGEALNEYAATGFWPGYEERQERLREAIELIRALWSGEQVTYEGKYYQTRKAKLYTPPSSPIPIYISTLSPQSAAFAGKYGDGLISVGGKQPPIYKQIMQNFEQGAREAGKDPTKMHRMIELNVAYTEDIEAAIKEQLKYWAGTYIPALFDQKIYSPAMSQENGEVIGPDTVKKTGCFSSDPQAHVKFARQHLDLGFDYLFFHAAGPDQLAFLKGYARDVLPRLRQPEVEMKSTLSDATHQVV</sequence>
<dbReference type="Gene3D" id="3.20.20.30">
    <property type="entry name" value="Luciferase-like domain"/>
    <property type="match status" value="1"/>
</dbReference>
<protein>
    <submittedName>
        <fullName evidence="3">TIGR03557 family F420-dependent LLM class oxidoreductase</fullName>
        <ecNumber evidence="3">1.-.-.-</ecNumber>
    </submittedName>
</protein>
<dbReference type="GO" id="GO:0016705">
    <property type="term" value="F:oxidoreductase activity, acting on paired donors, with incorporation or reduction of molecular oxygen"/>
    <property type="evidence" value="ECO:0007669"/>
    <property type="project" value="InterPro"/>
</dbReference>
<accession>A0A4P6JTL4</accession>
<proteinExistence type="predicted"/>
<dbReference type="InterPro" id="IPR050564">
    <property type="entry name" value="F420-G6PD/mer"/>
</dbReference>
<dbReference type="EMBL" id="CP035758">
    <property type="protein sequence ID" value="QBD78918.1"/>
    <property type="molecule type" value="Genomic_DNA"/>
</dbReference>
<dbReference type="CDD" id="cd01097">
    <property type="entry name" value="Tetrahydromethanopterin_reductase"/>
    <property type="match status" value="1"/>
</dbReference>
<dbReference type="NCBIfam" id="TIGR03557">
    <property type="entry name" value="F420_G6P_family"/>
    <property type="match status" value="1"/>
</dbReference>
<dbReference type="PANTHER" id="PTHR43244">
    <property type="match status" value="1"/>
</dbReference>
<evidence type="ECO:0000256" key="1">
    <source>
        <dbReference type="ARBA" id="ARBA00023002"/>
    </source>
</evidence>